<dbReference type="GO" id="GO:0008173">
    <property type="term" value="F:RNA methyltransferase activity"/>
    <property type="evidence" value="ECO:0007669"/>
    <property type="project" value="InterPro"/>
</dbReference>
<dbReference type="PANTHER" id="PTHR43191">
    <property type="entry name" value="RRNA METHYLTRANSFERASE 3"/>
    <property type="match status" value="1"/>
</dbReference>
<dbReference type="SUPFAM" id="SSF55315">
    <property type="entry name" value="L30e-like"/>
    <property type="match status" value="1"/>
</dbReference>
<keyword evidence="2" id="KW-0808">Transferase</keyword>
<proteinExistence type="predicted"/>
<dbReference type="Gene3D" id="3.30.1330.30">
    <property type="match status" value="1"/>
</dbReference>
<evidence type="ECO:0000259" key="3">
    <source>
        <dbReference type="Pfam" id="PF00588"/>
    </source>
</evidence>
<protein>
    <submittedName>
        <fullName evidence="4">RNA methyltransferase</fullName>
    </submittedName>
</protein>
<dbReference type="CDD" id="cd18095">
    <property type="entry name" value="SpoU-like_rRNA-MTase"/>
    <property type="match status" value="1"/>
</dbReference>
<keyword evidence="1 4" id="KW-0489">Methyltransferase</keyword>
<dbReference type="SUPFAM" id="SSF75217">
    <property type="entry name" value="alpha/beta knot"/>
    <property type="match status" value="1"/>
</dbReference>
<dbReference type="InterPro" id="IPR001537">
    <property type="entry name" value="SpoU_MeTrfase"/>
</dbReference>
<dbReference type="PANTHER" id="PTHR43191:SF2">
    <property type="entry name" value="RRNA METHYLTRANSFERASE 3, MITOCHONDRIAL"/>
    <property type="match status" value="1"/>
</dbReference>
<dbReference type="InterPro" id="IPR029028">
    <property type="entry name" value="Alpha/beta_knot_MTases"/>
</dbReference>
<evidence type="ECO:0000313" key="4">
    <source>
        <dbReference type="EMBL" id="WIM06217.1"/>
    </source>
</evidence>
<organism evidence="4">
    <name type="scientific">Candidatus Nitricoxidivorans perseverans</name>
    <dbReference type="NCBI Taxonomy" id="2975601"/>
    <lineage>
        <taxon>Bacteria</taxon>
        <taxon>Pseudomonadati</taxon>
        <taxon>Pseudomonadota</taxon>
        <taxon>Betaproteobacteria</taxon>
        <taxon>Nitrosomonadales</taxon>
        <taxon>Sterolibacteriaceae</taxon>
        <taxon>Candidatus Nitricoxidivorans</taxon>
    </lineage>
</organism>
<dbReference type="InterPro" id="IPR051259">
    <property type="entry name" value="rRNA_Methyltransferase"/>
</dbReference>
<gene>
    <name evidence="4" type="ORF">OHM77_02670</name>
</gene>
<dbReference type="Proteomes" id="UP001234916">
    <property type="component" value="Chromosome"/>
</dbReference>
<dbReference type="GO" id="GO:0006396">
    <property type="term" value="P:RNA processing"/>
    <property type="evidence" value="ECO:0007669"/>
    <property type="project" value="InterPro"/>
</dbReference>
<dbReference type="EMBL" id="CP107246">
    <property type="protein sequence ID" value="WIM06217.1"/>
    <property type="molecule type" value="Genomic_DNA"/>
</dbReference>
<evidence type="ECO:0000256" key="1">
    <source>
        <dbReference type="ARBA" id="ARBA00022603"/>
    </source>
</evidence>
<name>A0AA49FLJ8_9PROT</name>
<dbReference type="InterPro" id="IPR029064">
    <property type="entry name" value="Ribosomal_eL30-like_sf"/>
</dbReference>
<reference evidence="4" key="1">
    <citation type="journal article" date="2023" name="Nat. Microbiol.">
        <title>Enrichment and characterization of a nitric oxide-reducing microbial community in a continuous bioreactor.</title>
        <authorList>
            <person name="Garrido-Amador P."/>
            <person name="Stortenbeker N."/>
            <person name="Wessels H.J.C.T."/>
            <person name="Speth D.R."/>
            <person name="Garcia-Heredia I."/>
            <person name="Kartal B."/>
        </authorList>
    </citation>
    <scope>NUCLEOTIDE SEQUENCE</scope>
    <source>
        <strain evidence="4">MAG1</strain>
    </source>
</reference>
<sequence length="263" mass="27239">MKSIVSRDNVTFKALRALAEDAREQRRQGRTVLDGPHLVGAYLDRIGKPEFIAISESGSGNPEVQRLLAAHDGEAISLKDSLFREISGVASPVGLLAVIAIPEAPTGSTEGSCVLLDGVQDAGNVGSILRSAAAAGIADIALGPGCAGAWTPRVLRAGQGAHFSLRIREQADLAALIRDWHGTGVATVARGGTPIYALELSGDVAWLFGNEGAGLSPLLLGAAAVRAEIPMAAGNESLNVAAAAAVCLFEEVRQKRAKEKRHA</sequence>
<feature type="domain" description="tRNA/rRNA methyltransferase SpoU type" evidence="3">
    <location>
        <begin position="113"/>
        <end position="249"/>
    </location>
</feature>
<dbReference type="Pfam" id="PF00588">
    <property type="entry name" value="SpoU_methylase"/>
    <property type="match status" value="1"/>
</dbReference>
<accession>A0AA49FLJ8</accession>
<dbReference type="KEGG" id="npv:OHM77_02670"/>
<dbReference type="AlphaFoldDB" id="A0AA49FLJ8"/>
<dbReference type="Gene3D" id="3.40.1280.10">
    <property type="match status" value="1"/>
</dbReference>
<dbReference type="GO" id="GO:0003723">
    <property type="term" value="F:RNA binding"/>
    <property type="evidence" value="ECO:0007669"/>
    <property type="project" value="InterPro"/>
</dbReference>
<dbReference type="GO" id="GO:0032259">
    <property type="term" value="P:methylation"/>
    <property type="evidence" value="ECO:0007669"/>
    <property type="project" value="UniProtKB-KW"/>
</dbReference>
<evidence type="ECO:0000256" key="2">
    <source>
        <dbReference type="ARBA" id="ARBA00022679"/>
    </source>
</evidence>
<dbReference type="InterPro" id="IPR029026">
    <property type="entry name" value="tRNA_m1G_MTases_N"/>
</dbReference>